<organism evidence="5">
    <name type="scientific">human gut metagenome</name>
    <dbReference type="NCBI Taxonomy" id="408170"/>
    <lineage>
        <taxon>unclassified sequences</taxon>
        <taxon>metagenomes</taxon>
        <taxon>organismal metagenomes</taxon>
    </lineage>
</organism>
<dbReference type="EMBL" id="AJWY01008812">
    <property type="protein sequence ID" value="EKC60164.1"/>
    <property type="molecule type" value="Genomic_DNA"/>
</dbReference>
<dbReference type="InterPro" id="IPR000890">
    <property type="entry name" value="Aliphatic_acid_kin_short-chain"/>
</dbReference>
<dbReference type="GO" id="GO:0005524">
    <property type="term" value="F:ATP binding"/>
    <property type="evidence" value="ECO:0007669"/>
    <property type="project" value="UniProtKB-KW"/>
</dbReference>
<name>K1SXT9_9ZZZZ</name>
<evidence type="ECO:0000256" key="3">
    <source>
        <dbReference type="ARBA" id="ARBA00022777"/>
    </source>
</evidence>
<dbReference type="PANTHER" id="PTHR21060">
    <property type="entry name" value="ACETATE KINASE"/>
    <property type="match status" value="1"/>
</dbReference>
<evidence type="ECO:0000256" key="2">
    <source>
        <dbReference type="ARBA" id="ARBA00022741"/>
    </source>
</evidence>
<dbReference type="Gene3D" id="3.30.420.40">
    <property type="match status" value="1"/>
</dbReference>
<keyword evidence="2" id="KW-0547">Nucleotide-binding</keyword>
<evidence type="ECO:0000256" key="1">
    <source>
        <dbReference type="ARBA" id="ARBA00022679"/>
    </source>
</evidence>
<dbReference type="GO" id="GO:0008776">
    <property type="term" value="F:acetate kinase activity"/>
    <property type="evidence" value="ECO:0007669"/>
    <property type="project" value="TreeGrafter"/>
</dbReference>
<accession>K1SXT9</accession>
<evidence type="ECO:0000313" key="5">
    <source>
        <dbReference type="EMBL" id="EKC60164.1"/>
    </source>
</evidence>
<dbReference type="InterPro" id="IPR043129">
    <property type="entry name" value="ATPase_NBD"/>
</dbReference>
<dbReference type="GO" id="GO:0006083">
    <property type="term" value="P:acetate metabolic process"/>
    <property type="evidence" value="ECO:0007669"/>
    <property type="project" value="TreeGrafter"/>
</dbReference>
<gene>
    <name evidence="5" type="ORF">LEA_13005</name>
</gene>
<proteinExistence type="predicted"/>
<evidence type="ECO:0000256" key="4">
    <source>
        <dbReference type="ARBA" id="ARBA00022840"/>
    </source>
</evidence>
<dbReference type="PANTHER" id="PTHR21060:SF15">
    <property type="entry name" value="ACETATE KINASE-RELATED"/>
    <property type="match status" value="1"/>
</dbReference>
<keyword evidence="4" id="KW-0067">ATP-binding</keyword>
<feature type="non-terminal residue" evidence="5">
    <location>
        <position position="1"/>
    </location>
</feature>
<sequence length="70" mass="7929">IITEEVKKGIEDAVRFAPLHNPAHLQGIKACEINLPGKPNVAVFDTAFHQTLKKNNIYIQFHMNTTKNME</sequence>
<reference evidence="5" key="1">
    <citation type="journal article" date="2013" name="Environ. Microbiol.">
        <title>Microbiota from the distal guts of lean and obese adolescents exhibit partial functional redundancy besides clear differences in community structure.</title>
        <authorList>
            <person name="Ferrer M."/>
            <person name="Ruiz A."/>
            <person name="Lanza F."/>
            <person name="Haange S.B."/>
            <person name="Oberbach A."/>
            <person name="Till H."/>
            <person name="Bargiela R."/>
            <person name="Campoy C."/>
            <person name="Segura M.T."/>
            <person name="Richter M."/>
            <person name="von Bergen M."/>
            <person name="Seifert J."/>
            <person name="Suarez A."/>
        </authorList>
    </citation>
    <scope>NUCLEOTIDE SEQUENCE</scope>
</reference>
<comment type="caution">
    <text evidence="5">The sequence shown here is derived from an EMBL/GenBank/DDBJ whole genome shotgun (WGS) entry which is preliminary data.</text>
</comment>
<dbReference type="Pfam" id="PF00871">
    <property type="entry name" value="Acetate_kinase"/>
    <property type="match status" value="1"/>
</dbReference>
<dbReference type="AlphaFoldDB" id="K1SXT9"/>
<keyword evidence="3 5" id="KW-0418">Kinase</keyword>
<protein>
    <submittedName>
        <fullName evidence="5">Acetate and butyrate kinase</fullName>
    </submittedName>
</protein>
<dbReference type="SUPFAM" id="SSF53067">
    <property type="entry name" value="Actin-like ATPase domain"/>
    <property type="match status" value="1"/>
</dbReference>
<keyword evidence="1" id="KW-0808">Transferase</keyword>